<dbReference type="CDD" id="cd05834">
    <property type="entry name" value="PWWP_HRP"/>
    <property type="match status" value="1"/>
</dbReference>
<keyword evidence="8" id="KW-1185">Reference proteome</keyword>
<dbReference type="InterPro" id="IPR000313">
    <property type="entry name" value="PWWP_dom"/>
</dbReference>
<dbReference type="InterPro" id="IPR036218">
    <property type="entry name" value="HIVI-bd_sf"/>
</dbReference>
<feature type="region of interest" description="Disordered" evidence="5">
    <location>
        <begin position="466"/>
        <end position="486"/>
    </location>
</feature>
<dbReference type="GO" id="GO:0005634">
    <property type="term" value="C:nucleus"/>
    <property type="evidence" value="ECO:0007669"/>
    <property type="project" value="UniProtKB-SubCell"/>
</dbReference>
<dbReference type="PROSITE" id="PS50812">
    <property type="entry name" value="PWWP"/>
    <property type="match status" value="1"/>
</dbReference>
<dbReference type="SUPFAM" id="SSF63748">
    <property type="entry name" value="Tudor/PWWP/MBT"/>
    <property type="match status" value="1"/>
</dbReference>
<evidence type="ECO:0000313" key="8">
    <source>
        <dbReference type="Proteomes" id="UP000292052"/>
    </source>
</evidence>
<evidence type="ECO:0000256" key="2">
    <source>
        <dbReference type="ARBA" id="ARBA00005309"/>
    </source>
</evidence>
<dbReference type="InterPro" id="IPR021567">
    <property type="entry name" value="LEDGF_IBD"/>
</dbReference>
<name>A0A482W9K5_ASBVE</name>
<dbReference type="PANTHER" id="PTHR12550:SF70">
    <property type="entry name" value="JIL-1 ANCHORING AND STABILIZING PROTEIN, ISOFORM A"/>
    <property type="match status" value="1"/>
</dbReference>
<gene>
    <name evidence="7" type="ORF">BDFB_005465</name>
</gene>
<evidence type="ECO:0000256" key="4">
    <source>
        <dbReference type="ARBA" id="ARBA00023242"/>
    </source>
</evidence>
<dbReference type="AlphaFoldDB" id="A0A482W9K5"/>
<organism evidence="7 8">
    <name type="scientific">Asbolus verrucosus</name>
    <name type="common">Desert ironclad beetle</name>
    <dbReference type="NCBI Taxonomy" id="1661398"/>
    <lineage>
        <taxon>Eukaryota</taxon>
        <taxon>Metazoa</taxon>
        <taxon>Ecdysozoa</taxon>
        <taxon>Arthropoda</taxon>
        <taxon>Hexapoda</taxon>
        <taxon>Insecta</taxon>
        <taxon>Pterygota</taxon>
        <taxon>Neoptera</taxon>
        <taxon>Endopterygota</taxon>
        <taxon>Coleoptera</taxon>
        <taxon>Polyphaga</taxon>
        <taxon>Cucujiformia</taxon>
        <taxon>Tenebrionidae</taxon>
        <taxon>Pimeliinae</taxon>
        <taxon>Asbolus</taxon>
    </lineage>
</organism>
<evidence type="ECO:0000256" key="1">
    <source>
        <dbReference type="ARBA" id="ARBA00004123"/>
    </source>
</evidence>
<dbReference type="STRING" id="1661398.A0A482W9K5"/>
<dbReference type="SMART" id="SM00293">
    <property type="entry name" value="PWWP"/>
    <property type="match status" value="1"/>
</dbReference>
<dbReference type="Pfam" id="PF11467">
    <property type="entry name" value="LEDGF"/>
    <property type="match status" value="1"/>
</dbReference>
<comment type="caution">
    <text evidence="7">The sequence shown here is derived from an EMBL/GenBank/DDBJ whole genome shotgun (WGS) entry which is preliminary data.</text>
</comment>
<dbReference type="Pfam" id="PF00855">
    <property type="entry name" value="PWWP"/>
    <property type="match status" value="1"/>
</dbReference>
<dbReference type="Gene3D" id="2.30.30.140">
    <property type="match status" value="1"/>
</dbReference>
<comment type="similarity">
    <text evidence="2">Belongs to the HDGF family.</text>
</comment>
<reference evidence="7 8" key="1">
    <citation type="submission" date="2017-03" db="EMBL/GenBank/DDBJ databases">
        <title>Genome of the blue death feigning beetle - Asbolus verrucosus.</title>
        <authorList>
            <person name="Rider S.D."/>
        </authorList>
    </citation>
    <scope>NUCLEOTIDE SEQUENCE [LARGE SCALE GENOMIC DNA]</scope>
    <source>
        <strain evidence="7">Butters</strain>
        <tissue evidence="7">Head and leg muscle</tissue>
    </source>
</reference>
<evidence type="ECO:0000256" key="5">
    <source>
        <dbReference type="SAM" id="MobiDB-lite"/>
    </source>
</evidence>
<sequence>MKRSRTFKEGDKVFAKIKGYPAWPAVVLGKSGKKFNVQFYGTGETGYIKPEDICYYLKNKDQMVKGSKKKEFKDAIEQIEKAIGVDGTDGDDSPPDENVPSTKRKRSNSEKSSDSIPSKKSSNARNSESEGESNMSESTADGPSESVPKVEHDTEGEDYNMMDEVETNNTQVDEDLPFLPNVKIVSELNLKNWIIYADAVKENPDLYKSRPMDPRHYYENQVFPVLLPTGKYAGLKLHKKWPLHFSNEYDCAMYDNDTASRVLLLKESVVTGDVTIDNDPDAFLEDFDLTETEIRRDAEMKLINNKYKRVERLRSESSLVELDAKIKNCLGLNKADPKKALEFLDNMLEINMDEIMLKKHSHVVEMIRRLRKYIGNTEEWNLSQEELETFNADAQKLRTKADEVYKKLKSVVKLPAGSINFWDGFNDVVRKFREDCIHLNNREVFVLCAEPYSRQAIIDRLEQEEELQEADIHRPIEPDTDKVGES</sequence>
<keyword evidence="4" id="KW-0539">Nucleus</keyword>
<feature type="domain" description="PWWP" evidence="6">
    <location>
        <begin position="9"/>
        <end position="59"/>
    </location>
</feature>
<keyword evidence="3" id="KW-0175">Coiled coil</keyword>
<dbReference type="InterPro" id="IPR035441">
    <property type="entry name" value="TFIIS/LEDGF_dom_sf"/>
</dbReference>
<dbReference type="Gene3D" id="1.20.930.10">
    <property type="entry name" value="Conserved domain common to transcription factors TFIIS, elongin A, CRSP70"/>
    <property type="match status" value="1"/>
</dbReference>
<accession>A0A482W9K5</accession>
<dbReference type="PANTHER" id="PTHR12550">
    <property type="entry name" value="HEPATOMA-DERIVED GROWTH FACTOR-RELATED"/>
    <property type="match status" value="1"/>
</dbReference>
<dbReference type="OrthoDB" id="62853at2759"/>
<evidence type="ECO:0000259" key="6">
    <source>
        <dbReference type="PROSITE" id="PS50812"/>
    </source>
</evidence>
<feature type="region of interest" description="Disordered" evidence="5">
    <location>
        <begin position="82"/>
        <end position="153"/>
    </location>
</feature>
<protein>
    <recommendedName>
        <fullName evidence="6">PWWP domain-containing protein</fullName>
    </recommendedName>
</protein>
<evidence type="ECO:0000256" key="3">
    <source>
        <dbReference type="ARBA" id="ARBA00023054"/>
    </source>
</evidence>
<dbReference type="SUPFAM" id="SSF140576">
    <property type="entry name" value="HIV integrase-binding domain"/>
    <property type="match status" value="1"/>
</dbReference>
<comment type="subcellular location">
    <subcellularLocation>
        <location evidence="1">Nucleus</location>
    </subcellularLocation>
</comment>
<proteinExistence type="inferred from homology"/>
<dbReference type="Proteomes" id="UP000292052">
    <property type="component" value="Unassembled WGS sequence"/>
</dbReference>
<feature type="compositionally biased region" description="Basic and acidic residues" evidence="5">
    <location>
        <begin position="470"/>
        <end position="486"/>
    </location>
</feature>
<dbReference type="EMBL" id="QDEB01013737">
    <property type="protein sequence ID" value="RZC41826.1"/>
    <property type="molecule type" value="Genomic_DNA"/>
</dbReference>
<evidence type="ECO:0000313" key="7">
    <source>
        <dbReference type="EMBL" id="RZC41826.1"/>
    </source>
</evidence>